<evidence type="ECO:0000313" key="3">
    <source>
        <dbReference type="Proteomes" id="UP000025171"/>
    </source>
</evidence>
<evidence type="ECO:0000313" key="2">
    <source>
        <dbReference type="EMBL" id="KCZ91840.1"/>
    </source>
</evidence>
<reference evidence="2 3" key="1">
    <citation type="journal article" date="2014" name="Antonie Van Leeuwenhoek">
        <title>Hyphomonas beringensis sp. nov. and Hyphomonas chukchiensis sp. nov., isolated from surface seawater of the Bering Sea and Chukchi Sea.</title>
        <authorList>
            <person name="Li C."/>
            <person name="Lai Q."/>
            <person name="Li G."/>
            <person name="Dong C."/>
            <person name="Wang J."/>
            <person name="Liao Y."/>
            <person name="Shao Z."/>
        </authorList>
    </citation>
    <scope>NUCLEOTIDE SEQUENCE [LARGE SCALE GENOMIC DNA]</scope>
    <source>
        <strain evidence="2 3">MHS-2</strain>
    </source>
</reference>
<keyword evidence="1" id="KW-0472">Membrane</keyword>
<proteinExistence type="predicted"/>
<dbReference type="AlphaFoldDB" id="A0A059FMD7"/>
<dbReference type="PATRIC" id="fig|1280950.3.peg.2406"/>
<protein>
    <submittedName>
        <fullName evidence="2">Uncharacterized protein</fullName>
    </submittedName>
</protein>
<dbReference type="Proteomes" id="UP000025171">
    <property type="component" value="Unassembled WGS sequence"/>
</dbReference>
<dbReference type="RefSeq" id="WP_156945613.1">
    <property type="nucleotide sequence ID" value="NZ_ARYK01000005.1"/>
</dbReference>
<sequence length="94" mass="9815">MLRDKAQMMFVLSALAALLIGFAGFCLLGVPYMLAGPRAIDRFAERTDQQLMAACLLGAAISLVLAPFFASGLISGSAHVQVFADTLTGFTGCA</sequence>
<keyword evidence="1" id="KW-1133">Transmembrane helix</keyword>
<name>A0A059FMD7_9PROT</name>
<dbReference type="EMBL" id="ARYK01000005">
    <property type="protein sequence ID" value="KCZ91840.1"/>
    <property type="molecule type" value="Genomic_DNA"/>
</dbReference>
<organism evidence="2 3">
    <name type="scientific">Hyphomonas johnsonii MHS-2</name>
    <dbReference type="NCBI Taxonomy" id="1280950"/>
    <lineage>
        <taxon>Bacteria</taxon>
        <taxon>Pseudomonadati</taxon>
        <taxon>Pseudomonadota</taxon>
        <taxon>Alphaproteobacteria</taxon>
        <taxon>Hyphomonadales</taxon>
        <taxon>Hyphomonadaceae</taxon>
        <taxon>Hyphomonas</taxon>
    </lineage>
</organism>
<gene>
    <name evidence="2" type="ORF">HJO_12002</name>
</gene>
<feature type="transmembrane region" description="Helical" evidence="1">
    <location>
        <begin position="51"/>
        <end position="74"/>
    </location>
</feature>
<dbReference type="STRING" id="1280950.HJO_12002"/>
<keyword evidence="3" id="KW-1185">Reference proteome</keyword>
<accession>A0A059FMD7</accession>
<keyword evidence="1" id="KW-0812">Transmembrane</keyword>
<comment type="caution">
    <text evidence="2">The sequence shown here is derived from an EMBL/GenBank/DDBJ whole genome shotgun (WGS) entry which is preliminary data.</text>
</comment>
<evidence type="ECO:0000256" key="1">
    <source>
        <dbReference type="SAM" id="Phobius"/>
    </source>
</evidence>